<sequence>MGLFEMDKMDLKHKMPILLFFILYINQVSSNMSGVEVPQPEKLEVNISDGEVTVLWEHPMDAPSDLVYNVQMAKYFDQWAEVTSCTKITNTYCHLSSLIKDYSTKYKVRVQLVKGDKTSTWAQKPFLPNRSGLLPPSFNLWATSSTLTVQVHEKPILKKLFPYGVRYTIHMEEKGQDNKTTTVFLKDDNKADQRRHTFTGLQWGRKYCVSVKVETITDIFESDMSEQQCLLLPEQEFFIIAVSSLSILGFLVVVIIVSSILFCYLRRPAKTPTALKSPASGWHPLSVSEGRMEVVTDKGWFLSSYRTKVDNTAKVPVSHDAVAEDNKENRKISMDSGLSIEEDSATENEGKPPARQDDSGCGSMGGPESSSDGQTEYPLQEEEGMDVDGVRKREDSGMGMSCQLDSSSLNLDGQDAEPLMKAVIVGNDRSQSLSEVQIQVDESEDILKQIPAHPFLAEVLSGYRAGPQSCICSGVGQCSWCHKYGQHTAVCIENGLLWSKSDVTDSYGDKNTFSPYASKTHTNTVNIKDIETTFFQMSDTFPLLSSLPLTKCGQDFNMNSVSLSLCDVELMAD</sequence>
<keyword evidence="6" id="KW-1185">Reference proteome</keyword>
<keyword evidence="3" id="KW-0732">Signal</keyword>
<evidence type="ECO:0000256" key="1">
    <source>
        <dbReference type="SAM" id="MobiDB-lite"/>
    </source>
</evidence>
<feature type="region of interest" description="Disordered" evidence="1">
    <location>
        <begin position="319"/>
        <end position="385"/>
    </location>
</feature>
<dbReference type="SUPFAM" id="SSF49265">
    <property type="entry name" value="Fibronectin type III"/>
    <property type="match status" value="2"/>
</dbReference>
<feature type="compositionally biased region" description="Basic and acidic residues" evidence="1">
    <location>
        <begin position="348"/>
        <end position="358"/>
    </location>
</feature>
<dbReference type="Pfam" id="PF09294">
    <property type="entry name" value="Interfer-bind"/>
    <property type="match status" value="1"/>
</dbReference>
<feature type="transmembrane region" description="Helical" evidence="2">
    <location>
        <begin position="237"/>
        <end position="265"/>
    </location>
</feature>
<keyword evidence="2" id="KW-0812">Transmembrane</keyword>
<protein>
    <submittedName>
        <fullName evidence="5">Interleukin 10 receptor, alpha</fullName>
    </submittedName>
</protein>
<feature type="signal peptide" evidence="3">
    <location>
        <begin position="1"/>
        <end position="30"/>
    </location>
</feature>
<evidence type="ECO:0000256" key="3">
    <source>
        <dbReference type="SAM" id="SignalP"/>
    </source>
</evidence>
<dbReference type="InterPro" id="IPR003961">
    <property type="entry name" value="FN3_dom"/>
</dbReference>
<dbReference type="InterPro" id="IPR036116">
    <property type="entry name" value="FN3_sf"/>
</dbReference>
<dbReference type="PANTHER" id="PTHR20859:SF94">
    <property type="entry name" value="CYTOKINE RECEPTOR FAMILY MEMBER B7"/>
    <property type="match status" value="1"/>
</dbReference>
<dbReference type="STRING" id="37003.ENSKMAP00000011949"/>
<dbReference type="Pfam" id="PF01108">
    <property type="entry name" value="Tissue_fac"/>
    <property type="match status" value="1"/>
</dbReference>
<dbReference type="RefSeq" id="XP_017284462.1">
    <property type="nucleotide sequence ID" value="XM_017428973.3"/>
</dbReference>
<dbReference type="CDD" id="cd00063">
    <property type="entry name" value="FN3"/>
    <property type="match status" value="1"/>
</dbReference>
<dbReference type="OMA" id="IWEGNVT"/>
<dbReference type="GeneID" id="108243507"/>
<dbReference type="AlphaFoldDB" id="A0A3Q3AKM3"/>
<evidence type="ECO:0000259" key="4">
    <source>
        <dbReference type="PROSITE" id="PS50853"/>
    </source>
</evidence>
<dbReference type="GeneTree" id="ENSGT00510000054245"/>
<dbReference type="InterPro" id="IPR015373">
    <property type="entry name" value="Interferon/interleukin_rcp_dom"/>
</dbReference>
<dbReference type="InterPro" id="IPR013783">
    <property type="entry name" value="Ig-like_fold"/>
</dbReference>
<evidence type="ECO:0000313" key="5">
    <source>
        <dbReference type="Ensembl" id="ENSKMAP00000011949.1"/>
    </source>
</evidence>
<feature type="chain" id="PRO_5018721924" evidence="3">
    <location>
        <begin position="31"/>
        <end position="573"/>
    </location>
</feature>
<organism evidence="5 6">
    <name type="scientific">Kryptolebias marmoratus</name>
    <name type="common">Mangrove killifish</name>
    <name type="synonym">Rivulus marmoratus</name>
    <dbReference type="NCBI Taxonomy" id="37003"/>
    <lineage>
        <taxon>Eukaryota</taxon>
        <taxon>Metazoa</taxon>
        <taxon>Chordata</taxon>
        <taxon>Craniata</taxon>
        <taxon>Vertebrata</taxon>
        <taxon>Euteleostomi</taxon>
        <taxon>Actinopterygii</taxon>
        <taxon>Neopterygii</taxon>
        <taxon>Teleostei</taxon>
        <taxon>Neoteleostei</taxon>
        <taxon>Acanthomorphata</taxon>
        <taxon>Ovalentaria</taxon>
        <taxon>Atherinomorphae</taxon>
        <taxon>Cyprinodontiformes</taxon>
        <taxon>Rivulidae</taxon>
        <taxon>Kryptolebias</taxon>
    </lineage>
</organism>
<dbReference type="Gene3D" id="2.60.40.10">
    <property type="entry name" value="Immunoglobulins"/>
    <property type="match status" value="1"/>
</dbReference>
<dbReference type="KEGG" id="kmr:108243507"/>
<proteinExistence type="predicted"/>
<dbReference type="PANTHER" id="PTHR20859">
    <property type="entry name" value="INTERFERON/INTERLEUKIN RECEPTOR"/>
    <property type="match status" value="1"/>
</dbReference>
<dbReference type="GO" id="GO:0005886">
    <property type="term" value="C:plasma membrane"/>
    <property type="evidence" value="ECO:0007669"/>
    <property type="project" value="TreeGrafter"/>
</dbReference>
<name>A0A3Q3AKM3_KRYMA</name>
<dbReference type="GO" id="GO:0004896">
    <property type="term" value="F:cytokine receptor activity"/>
    <property type="evidence" value="ECO:0007669"/>
    <property type="project" value="TreeGrafter"/>
</dbReference>
<reference evidence="5" key="1">
    <citation type="submission" date="2025-08" db="UniProtKB">
        <authorList>
            <consortium name="Ensembl"/>
        </authorList>
    </citation>
    <scope>IDENTIFICATION</scope>
</reference>
<dbReference type="Proteomes" id="UP000264800">
    <property type="component" value="Unplaced"/>
</dbReference>
<keyword evidence="2" id="KW-0472">Membrane</keyword>
<dbReference type="OrthoDB" id="8805892at2759"/>
<feature type="compositionally biased region" description="Basic and acidic residues" evidence="1">
    <location>
        <begin position="321"/>
        <end position="333"/>
    </location>
</feature>
<evidence type="ECO:0000313" key="6">
    <source>
        <dbReference type="Proteomes" id="UP000264800"/>
    </source>
</evidence>
<keyword evidence="2" id="KW-1133">Transmembrane helix</keyword>
<dbReference type="CTD" id="3587"/>
<dbReference type="InterPro" id="IPR050650">
    <property type="entry name" value="Type-II_Cytokine-TF_Rcpt"/>
</dbReference>
<reference evidence="5" key="2">
    <citation type="submission" date="2025-09" db="UniProtKB">
        <authorList>
            <consortium name="Ensembl"/>
        </authorList>
    </citation>
    <scope>IDENTIFICATION</scope>
</reference>
<dbReference type="Ensembl" id="ENSKMAT00000012129.1">
    <property type="protein sequence ID" value="ENSKMAP00000011949.1"/>
    <property type="gene ID" value="ENSKMAG00000008995.1"/>
</dbReference>
<evidence type="ECO:0000256" key="2">
    <source>
        <dbReference type="SAM" id="Phobius"/>
    </source>
</evidence>
<dbReference type="PROSITE" id="PS50853">
    <property type="entry name" value="FN3"/>
    <property type="match status" value="1"/>
</dbReference>
<feature type="domain" description="Fibronectin type-III" evidence="4">
    <location>
        <begin position="135"/>
        <end position="235"/>
    </location>
</feature>
<accession>A0A3Q3AKM3</accession>